<dbReference type="SUPFAM" id="SSF82866">
    <property type="entry name" value="Multidrug efflux transporter AcrB transmembrane domain"/>
    <property type="match status" value="2"/>
</dbReference>
<proteinExistence type="predicted"/>
<feature type="transmembrane region" description="Helical" evidence="1">
    <location>
        <begin position="884"/>
        <end position="902"/>
    </location>
</feature>
<protein>
    <submittedName>
        <fullName evidence="2">Acriflavin resistance protein</fullName>
    </submittedName>
</protein>
<feature type="transmembrane region" description="Helical" evidence="1">
    <location>
        <begin position="909"/>
        <end position="927"/>
    </location>
</feature>
<dbReference type="PANTHER" id="PTHR32063">
    <property type="match status" value="1"/>
</dbReference>
<dbReference type="SUPFAM" id="SSF82693">
    <property type="entry name" value="Multidrug efflux transporter AcrB pore domain, PN1, PN2, PC1 and PC2 subdomains"/>
    <property type="match status" value="2"/>
</dbReference>
<organism evidence="2">
    <name type="scientific">uncultured Dysgonomonas sp</name>
    <dbReference type="NCBI Taxonomy" id="206096"/>
    <lineage>
        <taxon>Bacteria</taxon>
        <taxon>Pseudomonadati</taxon>
        <taxon>Bacteroidota</taxon>
        <taxon>Bacteroidia</taxon>
        <taxon>Bacteroidales</taxon>
        <taxon>Dysgonomonadaceae</taxon>
        <taxon>Dysgonomonas</taxon>
        <taxon>environmental samples</taxon>
    </lineage>
</organism>
<keyword evidence="1" id="KW-0472">Membrane</keyword>
<dbReference type="PRINTS" id="PR00702">
    <property type="entry name" value="ACRIFLAVINRP"/>
</dbReference>
<gene>
    <name evidence="2" type="ORF">KL86DYS2_12815</name>
</gene>
<keyword evidence="1" id="KW-0812">Transmembrane</keyword>
<feature type="transmembrane region" description="Helical" evidence="1">
    <location>
        <begin position="984"/>
        <end position="1004"/>
    </location>
</feature>
<dbReference type="GO" id="GO:0042910">
    <property type="term" value="F:xenobiotic transmembrane transporter activity"/>
    <property type="evidence" value="ECO:0007669"/>
    <property type="project" value="TreeGrafter"/>
</dbReference>
<keyword evidence="1" id="KW-1133">Transmembrane helix</keyword>
<feature type="transmembrane region" description="Helical" evidence="1">
    <location>
        <begin position="433"/>
        <end position="453"/>
    </location>
</feature>
<dbReference type="Gene3D" id="1.20.1640.10">
    <property type="entry name" value="Multidrug efflux transporter AcrB transmembrane domain"/>
    <property type="match status" value="2"/>
</dbReference>
<dbReference type="Gene3D" id="3.30.70.1430">
    <property type="entry name" value="Multidrug efflux transporter AcrB pore domain"/>
    <property type="match status" value="2"/>
</dbReference>
<feature type="transmembrane region" description="Helical" evidence="1">
    <location>
        <begin position="465"/>
        <end position="486"/>
    </location>
</feature>
<name>A0A212K1Q6_9BACT</name>
<feature type="transmembrane region" description="Helical" evidence="1">
    <location>
        <begin position="933"/>
        <end position="953"/>
    </location>
</feature>
<dbReference type="RefSeq" id="WP_296950879.1">
    <property type="nucleotide sequence ID" value="NZ_LT599021.1"/>
</dbReference>
<evidence type="ECO:0000256" key="1">
    <source>
        <dbReference type="SAM" id="Phobius"/>
    </source>
</evidence>
<dbReference type="SUPFAM" id="SSF82714">
    <property type="entry name" value="Multidrug efflux transporter AcrB TolC docking domain, DN and DC subdomains"/>
    <property type="match status" value="1"/>
</dbReference>
<dbReference type="InterPro" id="IPR027463">
    <property type="entry name" value="AcrB_DN_DC_subdom"/>
</dbReference>
<evidence type="ECO:0000313" key="2">
    <source>
        <dbReference type="EMBL" id="SBW05572.1"/>
    </source>
</evidence>
<dbReference type="Pfam" id="PF00873">
    <property type="entry name" value="ACR_tran"/>
    <property type="match status" value="1"/>
</dbReference>
<reference evidence="2" key="1">
    <citation type="submission" date="2016-04" db="EMBL/GenBank/DDBJ databases">
        <authorList>
            <person name="Evans L.H."/>
            <person name="Alamgir A."/>
            <person name="Owens N."/>
            <person name="Weber N.D."/>
            <person name="Virtaneva K."/>
            <person name="Barbian K."/>
            <person name="Babar A."/>
            <person name="Rosenke K."/>
        </authorList>
    </citation>
    <scope>NUCLEOTIDE SEQUENCE</scope>
    <source>
        <strain evidence="2">86-2</strain>
    </source>
</reference>
<feature type="transmembrane region" description="Helical" evidence="1">
    <location>
        <begin position="388"/>
        <end position="412"/>
    </location>
</feature>
<dbReference type="Gene3D" id="3.30.70.1440">
    <property type="entry name" value="Multidrug efflux transporter AcrB pore domain"/>
    <property type="match status" value="1"/>
</dbReference>
<dbReference type="InterPro" id="IPR001036">
    <property type="entry name" value="Acrflvin-R"/>
</dbReference>
<dbReference type="GO" id="GO:0005886">
    <property type="term" value="C:plasma membrane"/>
    <property type="evidence" value="ECO:0007669"/>
    <property type="project" value="TreeGrafter"/>
</dbReference>
<feature type="transmembrane region" description="Helical" evidence="1">
    <location>
        <begin position="1010"/>
        <end position="1033"/>
    </location>
</feature>
<accession>A0A212K1Q6</accession>
<feature type="transmembrane region" description="Helical" evidence="1">
    <location>
        <begin position="333"/>
        <end position="354"/>
    </location>
</feature>
<dbReference type="PANTHER" id="PTHR32063:SF18">
    <property type="entry name" value="CATION EFFLUX SYSTEM PROTEIN"/>
    <property type="match status" value="1"/>
</dbReference>
<dbReference type="Gene3D" id="3.30.70.1320">
    <property type="entry name" value="Multidrug efflux transporter AcrB pore domain like"/>
    <property type="match status" value="1"/>
</dbReference>
<feature type="transmembrane region" description="Helical" evidence="1">
    <location>
        <begin position="361"/>
        <end position="382"/>
    </location>
</feature>
<sequence>MKDLGSWALDNKKLVYVLILLFTIGGIFAYDGMSKLEDPEIKVKQATVVTLYPGASAHEVELEVSDVLEKSIRSMNNVGDITSRSQNDVSTINVKLPSTVPDEKVEESWSLLRRKVADVQDNLPEGASTSIVMDDFGDVYGIVYALTFDGYSYKEAEKYADLIKKEVLKIKGVSKIEIYGQQNECINIELYEDRMANMGVHPAEVISTLNGQNATIYSGYYETGDVRMRVSVNDKYRNVDDIGDLILQGHENDQLRLRDIARITESYETPVRNELRYDQKQALGISISAKAGTDITKIGKEVETLISKLEQDRLPAGMETNKVFFQPDRVNSALYVFMKSLIEAIVIVIVLLVFTMGFKSAFILGVNLIIVVLGSLLILGALDGALQRVSLAAFVLALGMLVDNAVVVLDGIQIDLQRGLSRREALTSMGRKTAMPLLGATVIGILAFFPIYLSPDDTGIYVRDLFVVLAVSLLLSWVLAIALIPVQADGLLKAKQNTEQKDPYNNFVYRKLREILTWVLSHRIITVSIAGVMVVISMFCFRFMPQSFFPDMEYDQLYIEYKLPEGSNTTRVKKDLESIESYLLKRDEVTHVTTSVGGTPSRYNLVRGIADPSLAYGELIVDYKTFDDLLSSMNEIDSYLKTNYPQARVQMKRYNLMGQSYPIEVEFRGADPAVLRDLTKQAKDIMQANTDIGLVTSDWEVKTPVLMIDYNQPIARNIGLSRQDVGLSVMSATDGIPTGTFYEGTKSKSILIKSVDKDGKPIESLEHTPVFSMMPSLTGIDQKTIEGLMTGAVSEGDVIASALRTVPLSQAANGIKLLWEEPLVIRRDGERAMRAQCNVLPGKGTESVRENIASQIENIKLPEGYTMTWKGEFSTSNESMDYLLKYYPLAIALMVIILILLFKDYKKPLIIILCLPLMFIGIVPSIILTGKAFGFVAIVATLGLMGLIIRNGIILMDEIVLQISEGVEPVKALLDSSASRLRPVMLTTFATALGMIPLLSDALFGSAAVVMMGGLLIGTLVVLLFLPALYALFFGIKNK</sequence>
<feature type="transmembrane region" description="Helical" evidence="1">
    <location>
        <begin position="520"/>
        <end position="544"/>
    </location>
</feature>
<dbReference type="AlphaFoldDB" id="A0A212K1Q6"/>
<dbReference type="Gene3D" id="3.30.2090.10">
    <property type="entry name" value="Multidrug efflux transporter AcrB TolC docking domain, DN and DC subdomains"/>
    <property type="match status" value="2"/>
</dbReference>
<dbReference type="EMBL" id="FLUL01000001">
    <property type="protein sequence ID" value="SBW05572.1"/>
    <property type="molecule type" value="Genomic_DNA"/>
</dbReference>